<feature type="region of interest" description="Disordered" evidence="8">
    <location>
        <begin position="430"/>
        <end position="465"/>
    </location>
</feature>
<dbReference type="OrthoDB" id="1924787at2759"/>
<protein>
    <recommendedName>
        <fullName evidence="4">aldehyde dehydrogenase (NAD(+))</fullName>
        <ecNumber evidence="4">1.2.1.3</ecNumber>
    </recommendedName>
</protein>
<feature type="active site" evidence="6">
    <location>
        <position position="212"/>
    </location>
</feature>
<organism evidence="10 11">
    <name type="scientific">Talaromyces islandicus</name>
    <name type="common">Penicillium islandicum</name>
    <dbReference type="NCBI Taxonomy" id="28573"/>
    <lineage>
        <taxon>Eukaryota</taxon>
        <taxon>Fungi</taxon>
        <taxon>Dikarya</taxon>
        <taxon>Ascomycota</taxon>
        <taxon>Pezizomycotina</taxon>
        <taxon>Eurotiomycetes</taxon>
        <taxon>Eurotiomycetidae</taxon>
        <taxon>Eurotiales</taxon>
        <taxon>Trichocomaceae</taxon>
        <taxon>Talaromyces</taxon>
        <taxon>Talaromyces sect. Islandici</taxon>
    </lineage>
</organism>
<dbReference type="GO" id="GO:0046394">
    <property type="term" value="P:carboxylic acid biosynthetic process"/>
    <property type="evidence" value="ECO:0007669"/>
    <property type="project" value="UniProtKB-ARBA"/>
</dbReference>
<dbReference type="EMBL" id="CVMT01000003">
    <property type="protein sequence ID" value="CRG87850.1"/>
    <property type="molecule type" value="Genomic_DNA"/>
</dbReference>
<evidence type="ECO:0000256" key="4">
    <source>
        <dbReference type="ARBA" id="ARBA00024226"/>
    </source>
</evidence>
<evidence type="ECO:0000259" key="9">
    <source>
        <dbReference type="SMART" id="SM00906"/>
    </source>
</evidence>
<keyword evidence="11" id="KW-1185">Reference proteome</keyword>
<dbReference type="GO" id="GO:0003677">
    <property type="term" value="F:DNA binding"/>
    <property type="evidence" value="ECO:0007669"/>
    <property type="project" value="InterPro"/>
</dbReference>
<keyword evidence="2 7" id="KW-0560">Oxidoreductase</keyword>
<dbReference type="GO" id="GO:0008270">
    <property type="term" value="F:zinc ion binding"/>
    <property type="evidence" value="ECO:0007669"/>
    <property type="project" value="InterPro"/>
</dbReference>
<comment type="similarity">
    <text evidence="1 7">Belongs to the aldehyde dehydrogenase family.</text>
</comment>
<dbReference type="EC" id="1.2.1.3" evidence="4"/>
<dbReference type="GO" id="GO:0006351">
    <property type="term" value="P:DNA-templated transcription"/>
    <property type="evidence" value="ECO:0007669"/>
    <property type="project" value="InterPro"/>
</dbReference>
<evidence type="ECO:0000256" key="8">
    <source>
        <dbReference type="SAM" id="MobiDB-lite"/>
    </source>
</evidence>
<dbReference type="InterPro" id="IPR016161">
    <property type="entry name" value="Ald_DH/histidinol_DH"/>
</dbReference>
<dbReference type="PROSITE" id="PS00070">
    <property type="entry name" value="ALDEHYDE_DEHYDR_CYS"/>
    <property type="match status" value="1"/>
</dbReference>
<dbReference type="InterPro" id="IPR016163">
    <property type="entry name" value="Ald_DH_C"/>
</dbReference>
<evidence type="ECO:0000256" key="3">
    <source>
        <dbReference type="ARBA" id="ARBA00023242"/>
    </source>
</evidence>
<reference evidence="10 11" key="1">
    <citation type="submission" date="2015-04" db="EMBL/GenBank/DDBJ databases">
        <authorList>
            <person name="Syromyatnikov M.Y."/>
            <person name="Popov V.N."/>
        </authorList>
    </citation>
    <scope>NUCLEOTIDE SEQUENCE [LARGE SCALE GENOMIC DNA]</scope>
    <source>
        <strain evidence="10">WF-38-12</strain>
    </source>
</reference>
<dbReference type="Pfam" id="PF04082">
    <property type="entry name" value="Fungal_trans"/>
    <property type="match status" value="1"/>
</dbReference>
<dbReference type="PANTHER" id="PTHR11699">
    <property type="entry name" value="ALDEHYDE DEHYDROGENASE-RELATED"/>
    <property type="match status" value="1"/>
</dbReference>
<name>A0A0U1LYV7_TALIS</name>
<evidence type="ECO:0000256" key="1">
    <source>
        <dbReference type="ARBA" id="ARBA00009986"/>
    </source>
</evidence>
<sequence>MALFQDIQTPAVKYNQPLDTFINNEFVRGVDGKTFETTNPHDQNPIVAVHEATKKDVDLPVQAARAAFGGCWSTVTPSERGKLLTNLADLLVRDIQILLQAFHLIVTIDTDPASMTYIRHEPLGPAIATGNTVVLKSAEIAPLCILHMSQLVKEAGFPPGVINVLSGFGKVAGAVMAENMDIGKISFTGSLATGRQILHAAANSNLRKVALELGGKSPKIVFPDANLDHVMSWVNLGAFFNQGQVCCAGSRIIVHKSIYDCFLDMFKRRAEINTIGDSFDPNTFHGPQITQAQFNRVMDYIESGKKAGTTILTGGNRKRYSVPYVNNESEAIKIANNTHYGLAAAVHTSNLSTAVHVSNSVKAGTIWVNSFGLVGLQKPFGGYKQSGFGHEMGSYALANYTQIKMAPHMSTQIRYGNGLHRTSPEYAHAPATESSYQSTHGGNSERQPQDHLDHPLSTSFDNQNTHDSSVLSPFNGFNDTAVVQHVRSLDQLESSTAQLFGTSAESDPWLLRHCKYDENGIRSFHRIDFRNVGGVPVDGLVPVHFLLTEDSLLKSAKVATGSCPRKGLEERRQELDALIPPVYGWRLITFPFQWSFLGSTVALAASLGLHLEPRPWGIPVWEKRLRRRLWWAVYLEDKWHSLLVGRPPFIRRDEWDVKDLDDVDFVVDQQENVKLECLESCFDKDFEDGAIFKSFTKLAQIVDNIHNTFYTLRGSQIMSEDFWASINAARPIREELQAWYMSLPESLRIRTRDESRQGVIENMDRRVGVGALHFAYLSLELFVYRAILRPLARSPPPPPIVTDDNSHQAIMWLLEDLGCDGHGLDQLPAVDVSEFGDAAEATLTAAEKCAGIIVNFVGALAPKDFDTFWYSWTRICFATMSNFIFLLLVQAPTVQHASRTKHLLDIWSQNMCCQYRNHESLLAFGLVRLRTMLSGGLERNFVLSSHVADVLSMNMDREEL</sequence>
<dbReference type="GO" id="GO:0004029">
    <property type="term" value="F:aldehyde dehydrogenase (NAD+) activity"/>
    <property type="evidence" value="ECO:0007669"/>
    <property type="project" value="UniProtKB-EC"/>
</dbReference>
<dbReference type="Gene3D" id="3.40.605.10">
    <property type="entry name" value="Aldehyde Dehydrogenase, Chain A, domain 1"/>
    <property type="match status" value="3"/>
</dbReference>
<evidence type="ECO:0000256" key="5">
    <source>
        <dbReference type="ARBA" id="ARBA00049194"/>
    </source>
</evidence>
<gene>
    <name evidence="10" type="ORF">PISL3812_04871</name>
</gene>
<keyword evidence="3" id="KW-0539">Nucleus</keyword>
<evidence type="ECO:0000256" key="7">
    <source>
        <dbReference type="RuleBase" id="RU003345"/>
    </source>
</evidence>
<accession>A0A0U1LYV7</accession>
<comment type="catalytic activity">
    <reaction evidence="5">
        <text>an aldehyde + NAD(+) + H2O = a carboxylate + NADH + 2 H(+)</text>
        <dbReference type="Rhea" id="RHEA:16185"/>
        <dbReference type="ChEBI" id="CHEBI:15377"/>
        <dbReference type="ChEBI" id="CHEBI:15378"/>
        <dbReference type="ChEBI" id="CHEBI:17478"/>
        <dbReference type="ChEBI" id="CHEBI:29067"/>
        <dbReference type="ChEBI" id="CHEBI:57540"/>
        <dbReference type="ChEBI" id="CHEBI:57945"/>
        <dbReference type="EC" id="1.2.1.3"/>
    </reaction>
</comment>
<dbReference type="InterPro" id="IPR016162">
    <property type="entry name" value="Ald_DH_N"/>
</dbReference>
<dbReference type="FunFam" id="3.40.605.10:FF:000026">
    <property type="entry name" value="Aldehyde dehydrogenase, putative"/>
    <property type="match status" value="1"/>
</dbReference>
<evidence type="ECO:0000256" key="6">
    <source>
        <dbReference type="PROSITE-ProRule" id="PRU10007"/>
    </source>
</evidence>
<dbReference type="PROSITE" id="PS00687">
    <property type="entry name" value="ALDEHYDE_DEHYDR_GLU"/>
    <property type="match status" value="1"/>
</dbReference>
<dbReference type="InterPro" id="IPR015590">
    <property type="entry name" value="Aldehyde_DH_dom"/>
</dbReference>
<feature type="domain" description="Xylanolytic transcriptional activator regulatory" evidence="9">
    <location>
        <begin position="593"/>
        <end position="666"/>
    </location>
</feature>
<evidence type="ECO:0000313" key="10">
    <source>
        <dbReference type="EMBL" id="CRG87850.1"/>
    </source>
</evidence>
<dbReference type="Gene3D" id="3.40.309.10">
    <property type="entry name" value="Aldehyde Dehydrogenase, Chain A, domain 2"/>
    <property type="match status" value="2"/>
</dbReference>
<evidence type="ECO:0000313" key="11">
    <source>
        <dbReference type="Proteomes" id="UP000054383"/>
    </source>
</evidence>
<feature type="compositionally biased region" description="Polar residues" evidence="8">
    <location>
        <begin position="456"/>
        <end position="465"/>
    </location>
</feature>
<dbReference type="InterPro" id="IPR016160">
    <property type="entry name" value="Ald_DH_CS_CYS"/>
</dbReference>
<dbReference type="STRING" id="28573.A0A0U1LYV7"/>
<dbReference type="Pfam" id="PF00171">
    <property type="entry name" value="Aldedh"/>
    <property type="match status" value="3"/>
</dbReference>
<evidence type="ECO:0000256" key="2">
    <source>
        <dbReference type="ARBA" id="ARBA00023002"/>
    </source>
</evidence>
<dbReference type="SMART" id="SM00906">
    <property type="entry name" value="Fungal_trans"/>
    <property type="match status" value="1"/>
</dbReference>
<dbReference type="InterPro" id="IPR007219">
    <property type="entry name" value="XnlR_reg_dom"/>
</dbReference>
<feature type="compositionally biased region" description="Polar residues" evidence="8">
    <location>
        <begin position="432"/>
        <end position="446"/>
    </location>
</feature>
<dbReference type="AlphaFoldDB" id="A0A0U1LYV7"/>
<dbReference type="Proteomes" id="UP000054383">
    <property type="component" value="Unassembled WGS sequence"/>
</dbReference>
<proteinExistence type="inferred from homology"/>
<dbReference type="SUPFAM" id="SSF53720">
    <property type="entry name" value="ALDH-like"/>
    <property type="match status" value="1"/>
</dbReference>
<dbReference type="CDD" id="cd12148">
    <property type="entry name" value="fungal_TF_MHR"/>
    <property type="match status" value="1"/>
</dbReference>
<dbReference type="InterPro" id="IPR029510">
    <property type="entry name" value="Ald_DH_CS_GLU"/>
</dbReference>